<evidence type="ECO:0000313" key="7">
    <source>
        <dbReference type="Proteomes" id="UP000279275"/>
    </source>
</evidence>
<dbReference type="Pfam" id="PF13087">
    <property type="entry name" value="AAA_12"/>
    <property type="match status" value="1"/>
</dbReference>
<dbReference type="GO" id="GO:0016787">
    <property type="term" value="F:hydrolase activity"/>
    <property type="evidence" value="ECO:0007669"/>
    <property type="project" value="UniProtKB-KW"/>
</dbReference>
<keyword evidence="1" id="KW-0547">Nucleotide-binding</keyword>
<dbReference type="Gene3D" id="3.40.50.300">
    <property type="entry name" value="P-loop containing nucleotide triphosphate hydrolases"/>
    <property type="match status" value="2"/>
</dbReference>
<keyword evidence="4" id="KW-0067">ATP-binding</keyword>
<feature type="domain" description="DNA2/NAM7 helicase-like C-terminal" evidence="5">
    <location>
        <begin position="938"/>
        <end position="1111"/>
    </location>
</feature>
<evidence type="ECO:0000259" key="5">
    <source>
        <dbReference type="Pfam" id="PF13087"/>
    </source>
</evidence>
<evidence type="ECO:0000313" key="6">
    <source>
        <dbReference type="EMBL" id="RMI35076.1"/>
    </source>
</evidence>
<protein>
    <recommendedName>
        <fullName evidence="5">DNA2/NAM7 helicase-like C-terminal domain-containing protein</fullName>
    </recommendedName>
</protein>
<dbReference type="PANTHER" id="PTHR43788">
    <property type="entry name" value="DNA2/NAM7 HELICASE FAMILY MEMBER"/>
    <property type="match status" value="1"/>
</dbReference>
<dbReference type="OrthoDB" id="9757917at2"/>
<dbReference type="Proteomes" id="UP000279275">
    <property type="component" value="Unassembled WGS sequence"/>
</dbReference>
<evidence type="ECO:0000256" key="2">
    <source>
        <dbReference type="ARBA" id="ARBA00022801"/>
    </source>
</evidence>
<dbReference type="AlphaFoldDB" id="A0A3M2LDA5"/>
<dbReference type="InterPro" id="IPR050534">
    <property type="entry name" value="Coronavir_polyprotein_1ab"/>
</dbReference>
<dbReference type="InterPro" id="IPR047187">
    <property type="entry name" value="SF1_C_Upf1"/>
</dbReference>
<dbReference type="EMBL" id="RFFH01000001">
    <property type="protein sequence ID" value="RMI35076.1"/>
    <property type="molecule type" value="Genomic_DNA"/>
</dbReference>
<comment type="caution">
    <text evidence="6">The sequence shown here is derived from an EMBL/GenBank/DDBJ whole genome shotgun (WGS) entry which is preliminary data.</text>
</comment>
<dbReference type="CDD" id="cd18808">
    <property type="entry name" value="SF1_C_Upf1"/>
    <property type="match status" value="1"/>
</dbReference>
<keyword evidence="2" id="KW-0378">Hydrolase</keyword>
<evidence type="ECO:0000256" key="3">
    <source>
        <dbReference type="ARBA" id="ARBA00022806"/>
    </source>
</evidence>
<dbReference type="GO" id="GO:0043139">
    <property type="term" value="F:5'-3' DNA helicase activity"/>
    <property type="evidence" value="ECO:0007669"/>
    <property type="project" value="TreeGrafter"/>
</dbReference>
<dbReference type="InterPro" id="IPR041679">
    <property type="entry name" value="DNA2/NAM7-like_C"/>
</dbReference>
<name>A0A3M2LDA5_9NOCA</name>
<dbReference type="GO" id="GO:0005524">
    <property type="term" value="F:ATP binding"/>
    <property type="evidence" value="ECO:0007669"/>
    <property type="project" value="UniProtKB-KW"/>
</dbReference>
<dbReference type="RefSeq" id="WP_122186049.1">
    <property type="nucleotide sequence ID" value="NZ_RFFH01000001.1"/>
</dbReference>
<keyword evidence="3" id="KW-0347">Helicase</keyword>
<reference evidence="6 7" key="1">
    <citation type="submission" date="2018-10" db="EMBL/GenBank/DDBJ databases">
        <title>Isolation from cow dung.</title>
        <authorList>
            <person name="Ling L."/>
        </authorList>
    </citation>
    <scope>NUCLEOTIDE SEQUENCE [LARGE SCALE GENOMIC DNA]</scope>
    <source>
        <strain evidence="6 7">NEAU-LL90</strain>
    </source>
</reference>
<sequence length="1137" mass="120961">MNLFGDRVVCCTADLVAAARCEFALLRALDAELGLVPAVVVAPAVTADPHGDLPIDLANTGSGRVVRVDPPGSGSLTALHDAQERTLAALGEGADVIVGATFFDGFFVSSGVLLTRTAPLGDRRPGPEVTEHTVVVAGDAGEPVSDPAAVGLLDGTPAGPTRYELRRRMTTDSLVATLTELAACADAMQRNGFQVSPELRVLNSDDVDQVYQLAEPAAVYSARRRRLAAILEAKQNELLPVQWGDRRYLACGHCPTCTAALSTGRDLLLIAGLRPALRAQLRDAGITTIDRLAHTTTAVTGVADRTLKLVQRQAELQLRRERTGQPAYAITEPEALAALPVPTAGDVFLAVDTTAATSGRVDAIGVAVLPASVPEDGGESPILFHAFEIDDDPAALPEYLADRRRRYPNLRIYHCHTPARQLLAQLCSRCDNGDEITADLLGALIDLHPIVCTALVMGERSAGPADLVVALGGEPDPVTAGNTEPDLESDCVNTLILRDRLYEFAVEHEIQAAPPPPDTGTELPSAVEAALREYAADDRTPPAAAETAARTAAVLGYHRRERLPLHWAHTDRLHRPVAEWSDTAGVLAADRGAVDTDWHSTGEGPMRRYLTLTGRLGTGSVPPPGTAVLTLYDHPVPGLRSTPGRRGFARATVLGSALDADFADTVRVVELLPAGCEPYPQLPIAIVPGPPVPTEHISAALEETAHRLLVSLPERPADAAFDLLARRPPRLLSGGALPEVCGDHAAAVTAAVLDLDDSWLAVQGPSGTGKIDVIGRVIERLVTRNRWRVGVVAQSHAAVERILDEVVRAGVLPELVAKSDANTVAAEWLSIDIERYPRFLDNAVNGCVIGGLPEAFADPECVAPGALDLLVIADAGRLPLADTVAVAGSARNLLLLGDPVPLDPGRPAGPGLHPEPVHCSALGWLLGESPTLPTEFGYFLDRTWRLHPTLCRPVSRLRYGNRLRSNETVTLARDLDGVPAGVAMVPVEHHGNSTESAEEAREIVRQVRGLLGLQWRQGALTRRLHPHDILVITPYHAQQARIRALLSRARIEDVMVGTPDRFAGREAAVVLISMATSSPSDAPHGIGALLSRHWIGTAVSRAMWTAVIVGSPLLTAYLPETPEQLTDLAAYLELGAQ</sequence>
<evidence type="ECO:0000256" key="1">
    <source>
        <dbReference type="ARBA" id="ARBA00022741"/>
    </source>
</evidence>
<gene>
    <name evidence="6" type="ORF">EBN03_01750</name>
</gene>
<evidence type="ECO:0000256" key="4">
    <source>
        <dbReference type="ARBA" id="ARBA00022840"/>
    </source>
</evidence>
<organism evidence="6 7">
    <name type="scientific">Nocardia stercoris</name>
    <dbReference type="NCBI Taxonomy" id="2483361"/>
    <lineage>
        <taxon>Bacteria</taxon>
        <taxon>Bacillati</taxon>
        <taxon>Actinomycetota</taxon>
        <taxon>Actinomycetes</taxon>
        <taxon>Mycobacteriales</taxon>
        <taxon>Nocardiaceae</taxon>
        <taxon>Nocardia</taxon>
    </lineage>
</organism>
<dbReference type="PANTHER" id="PTHR43788:SF8">
    <property type="entry name" value="DNA-BINDING PROTEIN SMUBP-2"/>
    <property type="match status" value="1"/>
</dbReference>
<proteinExistence type="predicted"/>
<dbReference type="SUPFAM" id="SSF52540">
    <property type="entry name" value="P-loop containing nucleoside triphosphate hydrolases"/>
    <property type="match status" value="1"/>
</dbReference>
<keyword evidence="7" id="KW-1185">Reference proteome</keyword>
<dbReference type="InterPro" id="IPR027417">
    <property type="entry name" value="P-loop_NTPase"/>
</dbReference>
<accession>A0A3M2LDA5</accession>